<dbReference type="AlphaFoldDB" id="A0A7W0CAX5"/>
<evidence type="ECO:0000313" key="2">
    <source>
        <dbReference type="Proteomes" id="UP000525298"/>
    </source>
</evidence>
<proteinExistence type="predicted"/>
<name>A0A7W0CAX5_9BACT</name>
<gene>
    <name evidence="1" type="ORF">HNR65_002702</name>
</gene>
<sequence>MPSLEQIITIELLGEYFKFRADKDSPMDAREVADYLVDEVHQVASRFPAHAQKTNKLAIVVLAALNVVKQHMELKQDHDELLQSVANRALTMDRMIASSQCH</sequence>
<dbReference type="InterPro" id="IPR036192">
    <property type="entry name" value="Cell_div_ZapA-like_sf"/>
</dbReference>
<accession>A0A7W0CAX5</accession>
<reference evidence="1 2" key="1">
    <citation type="submission" date="2020-07" db="EMBL/GenBank/DDBJ databases">
        <title>Genomic Encyclopedia of Type Strains, Phase IV (KMG-IV): sequencing the most valuable type-strain genomes for metagenomic binning, comparative biology and taxonomic classification.</title>
        <authorList>
            <person name="Goeker M."/>
        </authorList>
    </citation>
    <scope>NUCLEOTIDE SEQUENCE [LARGE SCALE GENOMIC DNA]</scope>
    <source>
        <strain evidence="1 2">DSM 17721</strain>
    </source>
</reference>
<comment type="caution">
    <text evidence="1">The sequence shown here is derived from an EMBL/GenBank/DDBJ whole genome shotgun (WGS) entry which is preliminary data.</text>
</comment>
<dbReference type="Pfam" id="PF05164">
    <property type="entry name" value="ZapA"/>
    <property type="match status" value="1"/>
</dbReference>
<dbReference type="SUPFAM" id="SSF102829">
    <property type="entry name" value="Cell division protein ZapA-like"/>
    <property type="match status" value="1"/>
</dbReference>
<organism evidence="1 2">
    <name type="scientific">Desulfosalsimonas propionicica</name>
    <dbReference type="NCBI Taxonomy" id="332175"/>
    <lineage>
        <taxon>Bacteria</taxon>
        <taxon>Pseudomonadati</taxon>
        <taxon>Thermodesulfobacteriota</taxon>
        <taxon>Desulfobacteria</taxon>
        <taxon>Desulfobacterales</taxon>
        <taxon>Desulfosalsimonadaceae</taxon>
        <taxon>Desulfosalsimonas</taxon>
    </lineage>
</organism>
<evidence type="ECO:0000313" key="1">
    <source>
        <dbReference type="EMBL" id="MBA2882355.1"/>
    </source>
</evidence>
<dbReference type="Proteomes" id="UP000525298">
    <property type="component" value="Unassembled WGS sequence"/>
</dbReference>
<dbReference type="EMBL" id="JACDUS010000009">
    <property type="protein sequence ID" value="MBA2882355.1"/>
    <property type="molecule type" value="Genomic_DNA"/>
</dbReference>
<protein>
    <submittedName>
        <fullName evidence="1">Cell division protein ZapA (FtsZ GTPase activity inhibitor)</fullName>
    </submittedName>
</protein>
<dbReference type="InterPro" id="IPR007838">
    <property type="entry name" value="Cell_div_ZapA-like"/>
</dbReference>
<keyword evidence="2" id="KW-1185">Reference proteome</keyword>
<dbReference type="RefSeq" id="WP_181551995.1">
    <property type="nucleotide sequence ID" value="NZ_JACDUS010000009.1"/>
</dbReference>